<dbReference type="SUPFAM" id="SSF103511">
    <property type="entry name" value="Chlorophyll a-b binding protein"/>
    <property type="match status" value="1"/>
</dbReference>
<keyword evidence="5" id="KW-1185">Reference proteome</keyword>
<comment type="caution">
    <text evidence="4">The sequence shown here is derived from an EMBL/GenBank/DDBJ whole genome shotgun (WGS) entry which is preliminary data.</text>
</comment>
<keyword evidence="2" id="KW-0150">Chloroplast</keyword>
<evidence type="ECO:0000256" key="3">
    <source>
        <dbReference type="ARBA" id="ARBA00022640"/>
    </source>
</evidence>
<comment type="subcellular location">
    <subcellularLocation>
        <location evidence="1">Plastid</location>
        <location evidence="1">Chloroplast</location>
    </subcellularLocation>
</comment>
<accession>A0ABN9QYM6</accession>
<dbReference type="Pfam" id="PF00504">
    <property type="entry name" value="Chloroa_b-bind"/>
    <property type="match status" value="1"/>
</dbReference>
<proteinExistence type="predicted"/>
<dbReference type="Proteomes" id="UP001189429">
    <property type="component" value="Unassembled WGS sequence"/>
</dbReference>
<evidence type="ECO:0000313" key="4">
    <source>
        <dbReference type="EMBL" id="CAK0810480.1"/>
    </source>
</evidence>
<reference evidence="4" key="1">
    <citation type="submission" date="2023-10" db="EMBL/GenBank/DDBJ databases">
        <authorList>
            <person name="Chen Y."/>
            <person name="Shah S."/>
            <person name="Dougan E. K."/>
            <person name="Thang M."/>
            <person name="Chan C."/>
        </authorList>
    </citation>
    <scope>NUCLEOTIDE SEQUENCE [LARGE SCALE GENOMIC DNA]</scope>
</reference>
<name>A0ABN9QYM6_9DINO</name>
<organism evidence="4 5">
    <name type="scientific">Prorocentrum cordatum</name>
    <dbReference type="NCBI Taxonomy" id="2364126"/>
    <lineage>
        <taxon>Eukaryota</taxon>
        <taxon>Sar</taxon>
        <taxon>Alveolata</taxon>
        <taxon>Dinophyceae</taxon>
        <taxon>Prorocentrales</taxon>
        <taxon>Prorocentraceae</taxon>
        <taxon>Prorocentrum</taxon>
    </lineage>
</organism>
<dbReference type="EMBL" id="CAUYUJ010004669">
    <property type="protein sequence ID" value="CAK0810480.1"/>
    <property type="molecule type" value="Genomic_DNA"/>
</dbReference>
<keyword evidence="3" id="KW-0934">Plastid</keyword>
<evidence type="ECO:0000256" key="2">
    <source>
        <dbReference type="ARBA" id="ARBA00022528"/>
    </source>
</evidence>
<protein>
    <submittedName>
        <fullName evidence="4">Uncharacterized protein</fullName>
    </submittedName>
</protein>
<dbReference type="Gene3D" id="1.10.3460.10">
    <property type="entry name" value="Chlorophyll a/b binding protein domain"/>
    <property type="match status" value="1"/>
</dbReference>
<sequence>MGGSCWWRRCWIMWIAVGFFGLRFVGERCHVSLCNLLHTRESRGAGSPCGWSFWWVLTGVCLLAASQIASTSTGFWDPVGFMKVGDAAAFKRRRETEIKHGRVSMFATMGYITPEVAGKLLGEIPPFLGVKFGAEFRA</sequence>
<evidence type="ECO:0000313" key="5">
    <source>
        <dbReference type="Proteomes" id="UP001189429"/>
    </source>
</evidence>
<dbReference type="InterPro" id="IPR022796">
    <property type="entry name" value="Chloroa_b-bind"/>
</dbReference>
<gene>
    <name evidence="4" type="ORF">PCOR1329_LOCUS15435</name>
</gene>
<evidence type="ECO:0000256" key="1">
    <source>
        <dbReference type="ARBA" id="ARBA00004229"/>
    </source>
</evidence>